<dbReference type="Proteomes" id="UP000694892">
    <property type="component" value="Chromosome 1L"/>
</dbReference>
<proteinExistence type="predicted"/>
<sequence length="19" mass="1982">TFLKTVGEVLMPAGTDDST</sequence>
<dbReference type="AlphaFoldDB" id="A0A974I5I0"/>
<evidence type="ECO:0000313" key="1">
    <source>
        <dbReference type="EMBL" id="OCU01974.1"/>
    </source>
</evidence>
<evidence type="ECO:0000313" key="2">
    <source>
        <dbReference type="Proteomes" id="UP000694892"/>
    </source>
</evidence>
<feature type="non-terminal residue" evidence="1">
    <location>
        <position position="1"/>
    </location>
</feature>
<gene>
    <name evidence="1" type="ORF">XELAEV_1800773920mg</name>
</gene>
<reference evidence="2" key="1">
    <citation type="journal article" date="2016" name="Nature">
        <title>Genome evolution in the allotetraploid frog Xenopus laevis.</title>
        <authorList>
            <person name="Session A.M."/>
            <person name="Uno Y."/>
            <person name="Kwon T."/>
            <person name="Chapman J.A."/>
            <person name="Toyoda A."/>
            <person name="Takahashi S."/>
            <person name="Fukui A."/>
            <person name="Hikosaka A."/>
            <person name="Suzuki A."/>
            <person name="Kondo M."/>
            <person name="van Heeringen S.J."/>
            <person name="Quigley I."/>
            <person name="Heinz S."/>
            <person name="Ogino H."/>
            <person name="Ochi H."/>
            <person name="Hellsten U."/>
            <person name="Lyons J.B."/>
            <person name="Simakov O."/>
            <person name="Putnam N."/>
            <person name="Stites J."/>
            <person name="Kuroki Y."/>
            <person name="Tanaka T."/>
            <person name="Michiue T."/>
            <person name="Watanabe M."/>
            <person name="Bogdanovic O."/>
            <person name="Lister R."/>
            <person name="Georgiou G."/>
            <person name="Paranjpe S.S."/>
            <person name="van Kruijsbergen I."/>
            <person name="Shu S."/>
            <person name="Carlson J."/>
            <person name="Kinoshita T."/>
            <person name="Ohta Y."/>
            <person name="Mawaribuchi S."/>
            <person name="Jenkins J."/>
            <person name="Grimwood J."/>
            <person name="Schmutz J."/>
            <person name="Mitros T."/>
            <person name="Mozaffari S.V."/>
            <person name="Suzuki Y."/>
            <person name="Haramoto Y."/>
            <person name="Yamamoto T.S."/>
            <person name="Takagi C."/>
            <person name="Heald R."/>
            <person name="Miller K."/>
            <person name="Haudenschild C."/>
            <person name="Kitzman J."/>
            <person name="Nakayama T."/>
            <person name="Izutsu Y."/>
            <person name="Robert J."/>
            <person name="Fortriede J."/>
            <person name="Burns K."/>
            <person name="Lotay V."/>
            <person name="Karimi K."/>
            <person name="Yasuoka Y."/>
            <person name="Dichmann D.S."/>
            <person name="Flajnik M.F."/>
            <person name="Houston D.W."/>
            <person name="Shendure J."/>
            <person name="DuPasquier L."/>
            <person name="Vize P.D."/>
            <person name="Zorn A.M."/>
            <person name="Ito M."/>
            <person name="Marcotte E.M."/>
            <person name="Wallingford J.B."/>
            <person name="Ito Y."/>
            <person name="Asashima M."/>
            <person name="Ueno N."/>
            <person name="Matsuda Y."/>
            <person name="Veenstra G.J."/>
            <person name="Fujiyama A."/>
            <person name="Harland R.M."/>
            <person name="Taira M."/>
            <person name="Rokhsar D.S."/>
        </authorList>
    </citation>
    <scope>NUCLEOTIDE SEQUENCE [LARGE SCALE GENOMIC DNA]</scope>
    <source>
        <strain evidence="2">J</strain>
    </source>
</reference>
<organism evidence="1 2">
    <name type="scientific">Xenopus laevis</name>
    <name type="common">African clawed frog</name>
    <dbReference type="NCBI Taxonomy" id="8355"/>
    <lineage>
        <taxon>Eukaryota</taxon>
        <taxon>Metazoa</taxon>
        <taxon>Chordata</taxon>
        <taxon>Craniata</taxon>
        <taxon>Vertebrata</taxon>
        <taxon>Euteleostomi</taxon>
        <taxon>Amphibia</taxon>
        <taxon>Batrachia</taxon>
        <taxon>Anura</taxon>
        <taxon>Pipoidea</taxon>
        <taxon>Pipidae</taxon>
        <taxon>Xenopodinae</taxon>
        <taxon>Xenopus</taxon>
        <taxon>Xenopus</taxon>
    </lineage>
</organism>
<dbReference type="EMBL" id="CM004466">
    <property type="protein sequence ID" value="OCU01974.1"/>
    <property type="molecule type" value="Genomic_DNA"/>
</dbReference>
<accession>A0A974I5I0</accession>
<name>A0A974I5I0_XENLA</name>
<feature type="non-terminal residue" evidence="1">
    <location>
        <position position="19"/>
    </location>
</feature>
<protein>
    <submittedName>
        <fullName evidence="1">Uncharacterized protein</fullName>
    </submittedName>
</protein>